<dbReference type="InParanoid" id="A9B3G5"/>
<dbReference type="eggNOG" id="COG0789">
    <property type="taxonomic scope" value="Bacteria"/>
</dbReference>
<dbReference type="STRING" id="316274.Haur_1484"/>
<dbReference type="SUPFAM" id="SSF46955">
    <property type="entry name" value="Putative DNA-binding domain"/>
    <property type="match status" value="1"/>
</dbReference>
<evidence type="ECO:0000256" key="1">
    <source>
        <dbReference type="ARBA" id="ARBA00023125"/>
    </source>
</evidence>
<dbReference type="GO" id="GO:0003677">
    <property type="term" value="F:DNA binding"/>
    <property type="evidence" value="ECO:0007669"/>
    <property type="project" value="UniProtKB-KW"/>
</dbReference>
<dbReference type="CDD" id="cd01109">
    <property type="entry name" value="HTH_YyaN"/>
    <property type="match status" value="1"/>
</dbReference>
<dbReference type="FunCoup" id="A9B3G5">
    <property type="interactions" value="30"/>
</dbReference>
<dbReference type="InterPro" id="IPR009061">
    <property type="entry name" value="DNA-bd_dom_put_sf"/>
</dbReference>
<dbReference type="Proteomes" id="UP000000787">
    <property type="component" value="Chromosome"/>
</dbReference>
<evidence type="ECO:0000313" key="4">
    <source>
        <dbReference type="Proteomes" id="UP000000787"/>
    </source>
</evidence>
<dbReference type="AlphaFoldDB" id="A9B3G5"/>
<keyword evidence="4" id="KW-1185">Reference proteome</keyword>
<dbReference type="SMART" id="SM00422">
    <property type="entry name" value="HTH_MERR"/>
    <property type="match status" value="1"/>
</dbReference>
<dbReference type="EMBL" id="CP000875">
    <property type="protein sequence ID" value="ABX04128.1"/>
    <property type="molecule type" value="Genomic_DNA"/>
</dbReference>
<dbReference type="KEGG" id="hau:Haur_1484"/>
<dbReference type="Gene3D" id="1.10.1660.10">
    <property type="match status" value="1"/>
</dbReference>
<name>A9B3G5_HERA2</name>
<dbReference type="InterPro" id="IPR047057">
    <property type="entry name" value="MerR_fam"/>
</dbReference>
<proteinExistence type="predicted"/>
<evidence type="ECO:0000313" key="3">
    <source>
        <dbReference type="EMBL" id="ABX04128.1"/>
    </source>
</evidence>
<dbReference type="Pfam" id="PF13411">
    <property type="entry name" value="MerR_1"/>
    <property type="match status" value="1"/>
</dbReference>
<reference evidence="3 4" key="1">
    <citation type="journal article" date="2011" name="Stand. Genomic Sci.">
        <title>Complete genome sequence of the filamentous gliding predatory bacterium Herpetosiphon aurantiacus type strain (114-95(T)).</title>
        <authorList>
            <person name="Kiss H."/>
            <person name="Nett M."/>
            <person name="Domin N."/>
            <person name="Martin K."/>
            <person name="Maresca J.A."/>
            <person name="Copeland A."/>
            <person name="Lapidus A."/>
            <person name="Lucas S."/>
            <person name="Berry K.W."/>
            <person name="Glavina Del Rio T."/>
            <person name="Dalin E."/>
            <person name="Tice H."/>
            <person name="Pitluck S."/>
            <person name="Richardson P."/>
            <person name="Bruce D."/>
            <person name="Goodwin L."/>
            <person name="Han C."/>
            <person name="Detter J.C."/>
            <person name="Schmutz J."/>
            <person name="Brettin T."/>
            <person name="Land M."/>
            <person name="Hauser L."/>
            <person name="Kyrpides N.C."/>
            <person name="Ivanova N."/>
            <person name="Goker M."/>
            <person name="Woyke T."/>
            <person name="Klenk H.P."/>
            <person name="Bryant D.A."/>
        </authorList>
    </citation>
    <scope>NUCLEOTIDE SEQUENCE [LARGE SCALE GENOMIC DNA]</scope>
    <source>
        <strain evidence="4">ATCC 23779 / DSM 785 / 114-95</strain>
    </source>
</reference>
<evidence type="ECO:0000259" key="2">
    <source>
        <dbReference type="PROSITE" id="PS50937"/>
    </source>
</evidence>
<sequence length="170" mass="19896">MFGPVGRLGLVHKHNQLPLALEHTLSYIIQSVDVDICAGVECMVMQQVVEQSLTIQQMAEITGLSAHTLRYYERAGLLHDLVDRNQQNGYRSYTQRHINWIHFIKCLRATGMPIRDIRRYTELLHQGDHTVRDRLNLLKAHRLRVEQQLTEVQQHLEAVKRKISYYETLD</sequence>
<keyword evidence="1" id="KW-0238">DNA-binding</keyword>
<gene>
    <name evidence="3" type="ordered locus">Haur_1484</name>
</gene>
<dbReference type="PANTHER" id="PTHR30204">
    <property type="entry name" value="REDOX-CYCLING DRUG-SENSING TRANSCRIPTIONAL ACTIVATOR SOXR"/>
    <property type="match status" value="1"/>
</dbReference>
<dbReference type="PANTHER" id="PTHR30204:SF98">
    <property type="entry name" value="HTH-TYPE TRANSCRIPTIONAL REGULATOR ADHR"/>
    <property type="match status" value="1"/>
</dbReference>
<protein>
    <submittedName>
        <fullName evidence="3">Transcriptional regulator, MerR family</fullName>
    </submittedName>
</protein>
<organism evidence="3 4">
    <name type="scientific">Herpetosiphon aurantiacus (strain ATCC 23779 / DSM 785 / 114-95)</name>
    <dbReference type="NCBI Taxonomy" id="316274"/>
    <lineage>
        <taxon>Bacteria</taxon>
        <taxon>Bacillati</taxon>
        <taxon>Chloroflexota</taxon>
        <taxon>Chloroflexia</taxon>
        <taxon>Herpetosiphonales</taxon>
        <taxon>Herpetosiphonaceae</taxon>
        <taxon>Herpetosiphon</taxon>
    </lineage>
</organism>
<dbReference type="HOGENOM" id="CLU_060077_8_1_0"/>
<dbReference type="PROSITE" id="PS50937">
    <property type="entry name" value="HTH_MERR_2"/>
    <property type="match status" value="1"/>
</dbReference>
<dbReference type="BioCyc" id="HAUR316274:GHYA-1506-MONOMER"/>
<dbReference type="InterPro" id="IPR000551">
    <property type="entry name" value="MerR-type_HTH_dom"/>
</dbReference>
<dbReference type="GO" id="GO:0003700">
    <property type="term" value="F:DNA-binding transcription factor activity"/>
    <property type="evidence" value="ECO:0007669"/>
    <property type="project" value="InterPro"/>
</dbReference>
<feature type="domain" description="HTH merR-type" evidence="2">
    <location>
        <begin position="52"/>
        <end position="123"/>
    </location>
</feature>
<accession>A9B3G5</accession>